<dbReference type="AlphaFoldDB" id="A0A7G9Z548"/>
<proteinExistence type="predicted"/>
<reference evidence="1" key="1">
    <citation type="submission" date="2020-06" db="EMBL/GenBank/DDBJ databases">
        <title>Unique genomic features of the anaerobic methanotrophic archaea.</title>
        <authorList>
            <person name="Chadwick G.L."/>
            <person name="Skennerton C.T."/>
            <person name="Laso-Perez R."/>
            <person name="Leu A.O."/>
            <person name="Speth D.R."/>
            <person name="Yu H."/>
            <person name="Morgan-Lang C."/>
            <person name="Hatzenpichler R."/>
            <person name="Goudeau D."/>
            <person name="Malmstrom R."/>
            <person name="Brazelton W.J."/>
            <person name="Woyke T."/>
            <person name="Hallam S.J."/>
            <person name="Tyson G.W."/>
            <person name="Wegener G."/>
            <person name="Boetius A."/>
            <person name="Orphan V."/>
        </authorList>
    </citation>
    <scope>NUCLEOTIDE SEQUENCE</scope>
</reference>
<dbReference type="Pfam" id="PF03683">
    <property type="entry name" value="UPF0175"/>
    <property type="match status" value="1"/>
</dbReference>
<protein>
    <recommendedName>
        <fullName evidence="2">Ribbon-helix-helix protein CopG domain-containing protein</fullName>
    </recommendedName>
</protein>
<gene>
    <name evidence="1" type="ORF">BNGNOALE_00008</name>
</gene>
<dbReference type="InterPro" id="IPR005368">
    <property type="entry name" value="UPF0175"/>
</dbReference>
<evidence type="ECO:0008006" key="2">
    <source>
        <dbReference type="Google" id="ProtNLM"/>
    </source>
</evidence>
<sequence length="105" mass="12282">MQKIRSIRPTEEIERKLERLIGIEKTERSALIRRILDIGIEEELKKHALELFRDKKVSLAKAAEIADISVREMMDLVKDKDISLHISIEDIREDFEAAMKKRRAA</sequence>
<accession>A0A7G9Z548</accession>
<name>A0A7G9Z548_9EURY</name>
<organism evidence="1">
    <name type="scientific">Candidatus Methanophaga sp. ANME-1 ERB7</name>
    <dbReference type="NCBI Taxonomy" id="2759913"/>
    <lineage>
        <taxon>Archaea</taxon>
        <taxon>Methanobacteriati</taxon>
        <taxon>Methanobacteriota</taxon>
        <taxon>Stenosarchaea group</taxon>
        <taxon>Methanomicrobia</taxon>
        <taxon>Candidatus Methanophagales</taxon>
        <taxon>Candidatus Methanophagaceae</taxon>
        <taxon>Candidatus Methanophaga</taxon>
    </lineage>
</organism>
<evidence type="ECO:0000313" key="1">
    <source>
        <dbReference type="EMBL" id="QNO55382.1"/>
    </source>
</evidence>
<dbReference type="EMBL" id="MT631613">
    <property type="protein sequence ID" value="QNO55382.1"/>
    <property type="molecule type" value="Genomic_DNA"/>
</dbReference>